<dbReference type="HAMAP" id="MF_00646">
    <property type="entry name" value="EFP"/>
    <property type="match status" value="1"/>
</dbReference>
<dbReference type="SUPFAM" id="SSF50249">
    <property type="entry name" value="Nucleic acid-binding proteins"/>
    <property type="match status" value="2"/>
</dbReference>
<evidence type="ECO:0000256" key="1">
    <source>
        <dbReference type="ARBA" id="ARBA00009479"/>
    </source>
</evidence>
<comment type="caution">
    <text evidence="6">The sequence shown here is derived from an EMBL/GenBank/DDBJ whole genome shotgun (WGS) entry which is preliminary data.</text>
</comment>
<gene>
    <name evidence="6" type="primary">yeiP</name>
    <name evidence="5" type="ORF">F6450_17185</name>
    <name evidence="6" type="ORF">HWA77_09205</name>
</gene>
<name>A0A1C3DMT9_PHODD</name>
<dbReference type="InterPro" id="IPR020599">
    <property type="entry name" value="Transl_elong_fac_P/YeiP"/>
</dbReference>
<evidence type="ECO:0000259" key="3">
    <source>
        <dbReference type="SMART" id="SM00841"/>
    </source>
</evidence>
<comment type="similarity">
    <text evidence="1 2">Belongs to the elongation factor P family.</text>
</comment>
<dbReference type="NCBIfam" id="TIGR02178">
    <property type="entry name" value="yeiP"/>
    <property type="match status" value="1"/>
</dbReference>
<dbReference type="PANTHER" id="PTHR30053">
    <property type="entry name" value="ELONGATION FACTOR P"/>
    <property type="match status" value="1"/>
</dbReference>
<dbReference type="Pfam" id="PF01132">
    <property type="entry name" value="EFP"/>
    <property type="match status" value="1"/>
</dbReference>
<evidence type="ECO:0000313" key="6">
    <source>
        <dbReference type="EMBL" id="NVP00383.1"/>
    </source>
</evidence>
<dbReference type="InterPro" id="IPR015365">
    <property type="entry name" value="Elong-fact-P_C"/>
</dbReference>
<dbReference type="Gene3D" id="2.40.50.140">
    <property type="entry name" value="Nucleic acid-binding proteins"/>
    <property type="match status" value="2"/>
</dbReference>
<dbReference type="InterPro" id="IPR013185">
    <property type="entry name" value="Transl_elong_KOW-like"/>
</dbReference>
<dbReference type="GO" id="GO:0043043">
    <property type="term" value="P:peptide biosynthetic process"/>
    <property type="evidence" value="ECO:0007669"/>
    <property type="project" value="InterPro"/>
</dbReference>
<dbReference type="SMART" id="SM00841">
    <property type="entry name" value="Elong-fact-P_C"/>
    <property type="match status" value="1"/>
</dbReference>
<dbReference type="Pfam" id="PF08207">
    <property type="entry name" value="EFP_N"/>
    <property type="match status" value="1"/>
</dbReference>
<dbReference type="Proteomes" id="UP000533429">
    <property type="component" value="Unassembled WGS sequence"/>
</dbReference>
<dbReference type="CDD" id="cd05794">
    <property type="entry name" value="S1_EF-P_repeat_2"/>
    <property type="match status" value="1"/>
</dbReference>
<dbReference type="SUPFAM" id="SSF50104">
    <property type="entry name" value="Translation proteins SH3-like domain"/>
    <property type="match status" value="1"/>
</dbReference>
<evidence type="ECO:0000259" key="4">
    <source>
        <dbReference type="SMART" id="SM01185"/>
    </source>
</evidence>
<reference evidence="5 7" key="1">
    <citation type="submission" date="2019-09" db="EMBL/GenBank/DDBJ databases">
        <title>Photobacterium damselae subsp. damselae CDC-2227-81, a human clinical isolate.</title>
        <authorList>
            <person name="Osorio C.R."/>
        </authorList>
    </citation>
    <scope>NUCLEOTIDE SEQUENCE [LARGE SCALE GENOMIC DNA]</scope>
    <source>
        <strain evidence="5 7">CDC-2227-81</strain>
    </source>
</reference>
<keyword evidence="6" id="KW-0251">Elongation factor</keyword>
<dbReference type="FunFam" id="2.40.50.140:FF:000004">
    <property type="entry name" value="Elongation factor P"/>
    <property type="match status" value="1"/>
</dbReference>
<dbReference type="SMART" id="SM01185">
    <property type="entry name" value="EFP"/>
    <property type="match status" value="1"/>
</dbReference>
<evidence type="ECO:0000313" key="7">
    <source>
        <dbReference type="Proteomes" id="UP000480943"/>
    </source>
</evidence>
<dbReference type="InterPro" id="IPR011897">
    <property type="entry name" value="Transl_elong_p-like_YeiP"/>
</dbReference>
<dbReference type="RefSeq" id="WP_005299614.1">
    <property type="nucleotide sequence ID" value="NZ_AP026780.1"/>
</dbReference>
<reference evidence="6 8" key="2">
    <citation type="submission" date="2020-06" db="EMBL/GenBank/DDBJ databases">
        <title>Photobacterium damselae subsp. damselae comparative genomics.</title>
        <authorList>
            <person name="Osorio C.R."/>
        </authorList>
    </citation>
    <scope>NUCLEOTIDE SEQUENCE [LARGE SCALE GENOMIC DNA]</scope>
    <source>
        <strain evidence="6 8">TW250/03</strain>
    </source>
</reference>
<dbReference type="InterPro" id="IPR013852">
    <property type="entry name" value="Transl_elong_P/YeiP_CS"/>
</dbReference>
<evidence type="ECO:0000313" key="5">
    <source>
        <dbReference type="EMBL" id="KAB1177447.1"/>
    </source>
</evidence>
<dbReference type="Pfam" id="PF09285">
    <property type="entry name" value="Elong-fact-P_C"/>
    <property type="match status" value="1"/>
</dbReference>
<dbReference type="InterPro" id="IPR001059">
    <property type="entry name" value="Transl_elong_P/YeiP_cen"/>
</dbReference>
<dbReference type="InterPro" id="IPR008991">
    <property type="entry name" value="Translation_prot_SH3-like_sf"/>
</dbReference>
<evidence type="ECO:0000256" key="2">
    <source>
        <dbReference type="HAMAP-Rule" id="MF_00646"/>
    </source>
</evidence>
<dbReference type="CDD" id="cd04470">
    <property type="entry name" value="S1_EF-P_repeat_1"/>
    <property type="match status" value="1"/>
</dbReference>
<feature type="domain" description="Translation elongation factor P/YeiP central" evidence="4">
    <location>
        <begin position="69"/>
        <end position="124"/>
    </location>
</feature>
<evidence type="ECO:0000313" key="8">
    <source>
        <dbReference type="Proteomes" id="UP000533429"/>
    </source>
</evidence>
<dbReference type="InterPro" id="IPR012340">
    <property type="entry name" value="NA-bd_OB-fold"/>
</dbReference>
<dbReference type="NCBIfam" id="NF003392">
    <property type="entry name" value="PRK04542.1"/>
    <property type="match status" value="1"/>
</dbReference>
<dbReference type="EMBL" id="VZUQ01000082">
    <property type="protein sequence ID" value="KAB1177447.1"/>
    <property type="molecule type" value="Genomic_DNA"/>
</dbReference>
<protein>
    <recommendedName>
        <fullName evidence="2">Elongation factor P-like protein</fullName>
    </recommendedName>
</protein>
<sequence length="189" mass="21107">MPRANEIKKGAAVELNGKLLLVKDIDVQSPSARGASTLYRMRFTDVATGLKVEERFKGDDILETVDLSRHQSSFSYVDGDEYIFMDNEDFTQYTFNKEDIEDELLYITEDIQGLLVLVANEKPIGLELPASVEMVIEETDPSIKGASASARTKPARFATGLTVQVPEYIATGDKVRINTSERKFMCRAD</sequence>
<keyword evidence="6" id="KW-0648">Protein biosynthesis</keyword>
<dbReference type="Proteomes" id="UP000480943">
    <property type="component" value="Unassembled WGS sequence"/>
</dbReference>
<dbReference type="AlphaFoldDB" id="A0A1C3DMT9"/>
<feature type="domain" description="Elongation factor P C-terminal" evidence="3">
    <location>
        <begin position="132"/>
        <end position="187"/>
    </location>
</feature>
<dbReference type="PANTHER" id="PTHR30053:SF14">
    <property type="entry name" value="TRANSLATION ELONGATION FACTOR KOW-LIKE DOMAIN-CONTAINING PROTEIN"/>
    <property type="match status" value="1"/>
</dbReference>
<dbReference type="NCBIfam" id="NF001810">
    <property type="entry name" value="PRK00529.1"/>
    <property type="match status" value="1"/>
</dbReference>
<dbReference type="GO" id="GO:0005829">
    <property type="term" value="C:cytosol"/>
    <property type="evidence" value="ECO:0007669"/>
    <property type="project" value="UniProtKB-ARBA"/>
</dbReference>
<dbReference type="PIRSF" id="PIRSF005901">
    <property type="entry name" value="EF-P"/>
    <property type="match status" value="1"/>
</dbReference>
<dbReference type="FunFam" id="2.30.30.30:FF:000011">
    <property type="entry name" value="Elongation factor P-like protein"/>
    <property type="match status" value="1"/>
</dbReference>
<dbReference type="Gene3D" id="2.30.30.30">
    <property type="match status" value="1"/>
</dbReference>
<accession>A0A1C3DMT9</accession>
<organism evidence="6 8">
    <name type="scientific">Photobacterium damselae subsp. damselae</name>
    <name type="common">Listonella damsela</name>
    <dbReference type="NCBI Taxonomy" id="85581"/>
    <lineage>
        <taxon>Bacteria</taxon>
        <taxon>Pseudomonadati</taxon>
        <taxon>Pseudomonadota</taxon>
        <taxon>Gammaproteobacteria</taxon>
        <taxon>Vibrionales</taxon>
        <taxon>Vibrionaceae</taxon>
        <taxon>Photobacterium</taxon>
    </lineage>
</organism>
<dbReference type="KEGG" id="pds:CAY62_06055"/>
<dbReference type="InterPro" id="IPR014722">
    <property type="entry name" value="Rib_uL2_dom2"/>
</dbReference>
<proteinExistence type="inferred from homology"/>
<dbReference type="PROSITE" id="PS01275">
    <property type="entry name" value="EFP"/>
    <property type="match status" value="1"/>
</dbReference>
<dbReference type="EMBL" id="JABXOR010000577">
    <property type="protein sequence ID" value="NVP00383.1"/>
    <property type="molecule type" value="Genomic_DNA"/>
</dbReference>
<dbReference type="GO" id="GO:0003746">
    <property type="term" value="F:translation elongation factor activity"/>
    <property type="evidence" value="ECO:0007669"/>
    <property type="project" value="UniProtKB-UniRule"/>
</dbReference>